<name>A0A3N4KU90_9PEZI</name>
<protein>
    <submittedName>
        <fullName evidence="1">Uncharacterized protein</fullName>
    </submittedName>
</protein>
<evidence type="ECO:0000313" key="2">
    <source>
        <dbReference type="Proteomes" id="UP000277580"/>
    </source>
</evidence>
<dbReference type="AlphaFoldDB" id="A0A3N4KU90"/>
<dbReference type="Proteomes" id="UP000277580">
    <property type="component" value="Unassembled WGS sequence"/>
</dbReference>
<dbReference type="InParanoid" id="A0A3N4KU90"/>
<proteinExistence type="predicted"/>
<keyword evidence="2" id="KW-1185">Reference proteome</keyword>
<dbReference type="EMBL" id="ML119119">
    <property type="protein sequence ID" value="RPB14143.1"/>
    <property type="molecule type" value="Genomic_DNA"/>
</dbReference>
<reference evidence="1 2" key="1">
    <citation type="journal article" date="2018" name="Nat. Ecol. Evol.">
        <title>Pezizomycetes genomes reveal the molecular basis of ectomycorrhizal truffle lifestyle.</title>
        <authorList>
            <person name="Murat C."/>
            <person name="Payen T."/>
            <person name="Noel B."/>
            <person name="Kuo A."/>
            <person name="Morin E."/>
            <person name="Chen J."/>
            <person name="Kohler A."/>
            <person name="Krizsan K."/>
            <person name="Balestrini R."/>
            <person name="Da Silva C."/>
            <person name="Montanini B."/>
            <person name="Hainaut M."/>
            <person name="Levati E."/>
            <person name="Barry K.W."/>
            <person name="Belfiori B."/>
            <person name="Cichocki N."/>
            <person name="Clum A."/>
            <person name="Dockter R.B."/>
            <person name="Fauchery L."/>
            <person name="Guy J."/>
            <person name="Iotti M."/>
            <person name="Le Tacon F."/>
            <person name="Lindquist E.A."/>
            <person name="Lipzen A."/>
            <person name="Malagnac F."/>
            <person name="Mello A."/>
            <person name="Molinier V."/>
            <person name="Miyauchi S."/>
            <person name="Poulain J."/>
            <person name="Riccioni C."/>
            <person name="Rubini A."/>
            <person name="Sitrit Y."/>
            <person name="Splivallo R."/>
            <person name="Traeger S."/>
            <person name="Wang M."/>
            <person name="Zifcakova L."/>
            <person name="Wipf D."/>
            <person name="Zambonelli A."/>
            <person name="Paolocci F."/>
            <person name="Nowrousian M."/>
            <person name="Ottonello S."/>
            <person name="Baldrian P."/>
            <person name="Spatafora J.W."/>
            <person name="Henrissat B."/>
            <person name="Nagy L.G."/>
            <person name="Aury J.M."/>
            <person name="Wincker P."/>
            <person name="Grigoriev I.V."/>
            <person name="Bonfante P."/>
            <person name="Martin F.M."/>
        </authorList>
    </citation>
    <scope>NUCLEOTIDE SEQUENCE [LARGE SCALE GENOMIC DNA]</scope>
    <source>
        <strain evidence="1 2">CCBAS932</strain>
    </source>
</reference>
<accession>A0A3N4KU90</accession>
<gene>
    <name evidence="1" type="ORF">P167DRAFT_76889</name>
</gene>
<evidence type="ECO:0000313" key="1">
    <source>
        <dbReference type="EMBL" id="RPB14143.1"/>
    </source>
</evidence>
<sequence>MIRFIGGGLGQSCEASPVAKTYSPMCIRPKTGDRSVTGKGISKVIRKVVCKVVLFPLKRLSLCQNIDISQRKLGPQKRLSRRLYLIFEVHISTPPREFILVCFIYHEFYSSTPPPGLSSLGIMDARLHTVKSIGSDNKRDIKLEIIGLPLDMRMKVLVVYYP</sequence>
<organism evidence="1 2">
    <name type="scientific">Morchella conica CCBAS932</name>
    <dbReference type="NCBI Taxonomy" id="1392247"/>
    <lineage>
        <taxon>Eukaryota</taxon>
        <taxon>Fungi</taxon>
        <taxon>Dikarya</taxon>
        <taxon>Ascomycota</taxon>
        <taxon>Pezizomycotina</taxon>
        <taxon>Pezizomycetes</taxon>
        <taxon>Pezizales</taxon>
        <taxon>Morchellaceae</taxon>
        <taxon>Morchella</taxon>
    </lineage>
</organism>